<feature type="transmembrane region" description="Helical" evidence="8">
    <location>
        <begin position="27"/>
        <end position="47"/>
    </location>
</feature>
<organism evidence="9 10">
    <name type="scientific">Marininema mesophilum</name>
    <dbReference type="NCBI Taxonomy" id="1048340"/>
    <lineage>
        <taxon>Bacteria</taxon>
        <taxon>Bacillati</taxon>
        <taxon>Bacillota</taxon>
        <taxon>Bacilli</taxon>
        <taxon>Bacillales</taxon>
        <taxon>Thermoactinomycetaceae</taxon>
        <taxon>Marininema</taxon>
    </lineage>
</organism>
<evidence type="ECO:0000256" key="6">
    <source>
        <dbReference type="ARBA" id="ARBA00022989"/>
    </source>
</evidence>
<evidence type="ECO:0000313" key="10">
    <source>
        <dbReference type="Proteomes" id="UP000198534"/>
    </source>
</evidence>
<feature type="transmembrane region" description="Helical" evidence="8">
    <location>
        <begin position="143"/>
        <end position="160"/>
    </location>
</feature>
<name>A0A1H2R7H1_9BACL</name>
<dbReference type="InterPro" id="IPR006419">
    <property type="entry name" value="NMN_transpt_PnuC"/>
</dbReference>
<evidence type="ECO:0000256" key="2">
    <source>
        <dbReference type="ARBA" id="ARBA00006669"/>
    </source>
</evidence>
<dbReference type="EMBL" id="FNNQ01000001">
    <property type="protein sequence ID" value="SDW15080.1"/>
    <property type="molecule type" value="Genomic_DNA"/>
</dbReference>
<dbReference type="OrthoDB" id="9791248at2"/>
<keyword evidence="10" id="KW-1185">Reference proteome</keyword>
<evidence type="ECO:0000256" key="1">
    <source>
        <dbReference type="ARBA" id="ARBA00004651"/>
    </source>
</evidence>
<sequence length="194" mass="22584">MAWIMNIEVWTTITGLLCVYLNARENIWGFPIALINVSIFFIMFYQVHLYADMGLQVFFFILSVIGWYFWLTGDKNSKDVRVTRNMTKNETIITIGTILVGGMLWAFLLDKFTDASIPYLDATLAVASIIAQYFLSRKVLQNWLIWIFINVFSIGMYWYKELYMTSGLYLLFLGIATWGYFSWKQEMGKVTLAA</sequence>
<evidence type="ECO:0000256" key="5">
    <source>
        <dbReference type="ARBA" id="ARBA00022692"/>
    </source>
</evidence>
<accession>A0A1H2R7H1</accession>
<feature type="transmembrane region" description="Helical" evidence="8">
    <location>
        <begin position="166"/>
        <end position="183"/>
    </location>
</feature>
<comment type="subcellular location">
    <subcellularLocation>
        <location evidence="1">Cell membrane</location>
        <topology evidence="1">Multi-pass membrane protein</topology>
    </subcellularLocation>
</comment>
<dbReference type="GO" id="GO:0005886">
    <property type="term" value="C:plasma membrane"/>
    <property type="evidence" value="ECO:0007669"/>
    <property type="project" value="UniProtKB-SubCell"/>
</dbReference>
<dbReference type="NCBIfam" id="TIGR01528">
    <property type="entry name" value="NMN_trans_PnuC"/>
    <property type="match status" value="1"/>
</dbReference>
<comment type="similarity">
    <text evidence="2">Belongs to the nicotinamide ribonucleoside (NR) uptake permease (TC 4.B.1) family.</text>
</comment>
<dbReference type="GO" id="GO:0034257">
    <property type="term" value="F:nicotinamide riboside transmembrane transporter activity"/>
    <property type="evidence" value="ECO:0007669"/>
    <property type="project" value="InterPro"/>
</dbReference>
<evidence type="ECO:0000256" key="7">
    <source>
        <dbReference type="ARBA" id="ARBA00023136"/>
    </source>
</evidence>
<dbReference type="PANTHER" id="PTHR36122">
    <property type="entry name" value="NICOTINAMIDE RIBOSIDE TRANSPORTER PNUC"/>
    <property type="match status" value="1"/>
</dbReference>
<dbReference type="RefSeq" id="WP_091735269.1">
    <property type="nucleotide sequence ID" value="NZ_FNNQ01000001.1"/>
</dbReference>
<evidence type="ECO:0000256" key="4">
    <source>
        <dbReference type="ARBA" id="ARBA00022475"/>
    </source>
</evidence>
<protein>
    <submittedName>
        <fullName evidence="9">Nicotinamide mononucleotide transporter</fullName>
    </submittedName>
</protein>
<keyword evidence="6 8" id="KW-1133">Transmembrane helix</keyword>
<gene>
    <name evidence="9" type="ORF">SAMN05444487_101395</name>
</gene>
<feature type="transmembrane region" description="Helical" evidence="8">
    <location>
        <begin position="92"/>
        <end position="109"/>
    </location>
</feature>
<keyword evidence="4" id="KW-1003">Cell membrane</keyword>
<feature type="transmembrane region" description="Helical" evidence="8">
    <location>
        <begin position="115"/>
        <end position="136"/>
    </location>
</feature>
<evidence type="ECO:0000256" key="8">
    <source>
        <dbReference type="SAM" id="Phobius"/>
    </source>
</evidence>
<keyword evidence="5 8" id="KW-0812">Transmembrane</keyword>
<dbReference type="STRING" id="1048340.SAMN05444487_101395"/>
<feature type="transmembrane region" description="Helical" evidence="8">
    <location>
        <begin position="53"/>
        <end position="71"/>
    </location>
</feature>
<dbReference type="Pfam" id="PF04973">
    <property type="entry name" value="NMN_transporter"/>
    <property type="match status" value="1"/>
</dbReference>
<reference evidence="9 10" key="1">
    <citation type="submission" date="2016-10" db="EMBL/GenBank/DDBJ databases">
        <authorList>
            <person name="de Groot N.N."/>
        </authorList>
    </citation>
    <scope>NUCLEOTIDE SEQUENCE [LARGE SCALE GENOMIC DNA]</scope>
    <source>
        <strain evidence="9 10">DSM 45610</strain>
    </source>
</reference>
<keyword evidence="3" id="KW-0813">Transport</keyword>
<proteinExistence type="inferred from homology"/>
<evidence type="ECO:0000313" key="9">
    <source>
        <dbReference type="EMBL" id="SDW15080.1"/>
    </source>
</evidence>
<dbReference type="Proteomes" id="UP000198534">
    <property type="component" value="Unassembled WGS sequence"/>
</dbReference>
<keyword evidence="7 8" id="KW-0472">Membrane</keyword>
<evidence type="ECO:0000256" key="3">
    <source>
        <dbReference type="ARBA" id="ARBA00022448"/>
    </source>
</evidence>
<dbReference type="PANTHER" id="PTHR36122:SF2">
    <property type="entry name" value="NICOTINAMIDE RIBOSIDE TRANSPORTER PNUC"/>
    <property type="match status" value="1"/>
</dbReference>
<dbReference type="AlphaFoldDB" id="A0A1H2R7H1"/>